<evidence type="ECO:0000256" key="1">
    <source>
        <dbReference type="ARBA" id="ARBA00001964"/>
    </source>
</evidence>
<dbReference type="PANTHER" id="PTHR43825">
    <property type="entry name" value="PYRUVATE DEHYDROGENASE E1 COMPONENT"/>
    <property type="match status" value="1"/>
</dbReference>
<dbReference type="Pfam" id="PF02779">
    <property type="entry name" value="Transket_pyr"/>
    <property type="match status" value="1"/>
</dbReference>
<dbReference type="Gene3D" id="3.40.50.970">
    <property type="match status" value="1"/>
</dbReference>
<dbReference type="FunFam" id="3.40.50.970:FF:000129">
    <property type="entry name" value="Transketolase"/>
    <property type="match status" value="1"/>
</dbReference>
<evidence type="ECO:0000313" key="6">
    <source>
        <dbReference type="Proteomes" id="UP000295008"/>
    </source>
</evidence>
<evidence type="ECO:0000256" key="3">
    <source>
        <dbReference type="ARBA" id="ARBA00023052"/>
    </source>
</evidence>
<dbReference type="Gene3D" id="3.40.50.920">
    <property type="match status" value="1"/>
</dbReference>
<dbReference type="InterPro" id="IPR029061">
    <property type="entry name" value="THDP-binding"/>
</dbReference>
<keyword evidence="3" id="KW-0786">Thiamine pyrophosphate</keyword>
<dbReference type="InterPro" id="IPR005475">
    <property type="entry name" value="Transketolase-like_Pyr-bd"/>
</dbReference>
<dbReference type="InterPro" id="IPR009014">
    <property type="entry name" value="Transketo_C/PFOR_II"/>
</dbReference>
<evidence type="ECO:0000313" key="5">
    <source>
        <dbReference type="EMBL" id="TCL60867.1"/>
    </source>
</evidence>
<proteinExistence type="inferred from homology"/>
<dbReference type="InterPro" id="IPR051157">
    <property type="entry name" value="PDH/Transketolase"/>
</dbReference>
<reference evidence="5 6" key="1">
    <citation type="submission" date="2019-03" db="EMBL/GenBank/DDBJ databases">
        <title>Genomic Encyclopedia of Type Strains, Phase IV (KMG-IV): sequencing the most valuable type-strain genomes for metagenomic binning, comparative biology and taxonomic classification.</title>
        <authorList>
            <person name="Goeker M."/>
        </authorList>
    </citation>
    <scope>NUCLEOTIDE SEQUENCE [LARGE SCALE GENOMIC DNA]</scope>
    <source>
        <strain evidence="5 6">LX-B</strain>
    </source>
</reference>
<dbReference type="EMBL" id="SLUN01000035">
    <property type="protein sequence ID" value="TCL60867.1"/>
    <property type="molecule type" value="Genomic_DNA"/>
</dbReference>
<dbReference type="SUPFAM" id="SSF52922">
    <property type="entry name" value="TK C-terminal domain-like"/>
    <property type="match status" value="1"/>
</dbReference>
<comment type="cofactor">
    <cofactor evidence="1">
        <name>thiamine diphosphate</name>
        <dbReference type="ChEBI" id="CHEBI:58937"/>
    </cofactor>
</comment>
<feature type="domain" description="Transketolase-like pyrimidine-binding" evidence="4">
    <location>
        <begin position="4"/>
        <end position="169"/>
    </location>
</feature>
<dbReference type="AlphaFoldDB" id="A0A4V2QCM4"/>
<name>A0A4V2QCM4_HYDET</name>
<comment type="caution">
    <text evidence="5">The sequence shown here is derived from an EMBL/GenBank/DDBJ whole genome shotgun (WGS) entry which is preliminary data.</text>
</comment>
<dbReference type="CDD" id="cd07033">
    <property type="entry name" value="TPP_PYR_DXS_TK_like"/>
    <property type="match status" value="1"/>
</dbReference>
<dbReference type="SUPFAM" id="SSF52518">
    <property type="entry name" value="Thiamin diphosphate-binding fold (THDP-binding)"/>
    <property type="match status" value="1"/>
</dbReference>
<dbReference type="InterPro" id="IPR033248">
    <property type="entry name" value="Transketolase_C"/>
</dbReference>
<evidence type="ECO:0000256" key="2">
    <source>
        <dbReference type="ARBA" id="ARBA00007131"/>
    </source>
</evidence>
<dbReference type="RefSeq" id="WP_132016324.1">
    <property type="nucleotide sequence ID" value="NZ_SLUN01000035.1"/>
</dbReference>
<keyword evidence="6" id="KW-1185">Reference proteome</keyword>
<dbReference type="Pfam" id="PF02780">
    <property type="entry name" value="Transketolase_C"/>
    <property type="match status" value="1"/>
</dbReference>
<sequence>MPTAANRQVFAETLLELARNDPDIIALACDSRGSASLDRFADELPEQFVEVGIAEQNLVGIAAGLASCGKKPFACSPACFLTMRSVEQIKVDVAYSHQNVKLVGISGGVSYGALGATHHSLQDIAVMQAIPDLTVIIPSDNRETAHLTRLLAGYDRPVYLRTGRGPVPDVHDGAFVPEIGKGCLLLPGTDLTIVTTGEVVRIALDAGEILHQRGISARIIEIHTIKPLDERIVLQAAQETQALIVMEEHSIYGGLGCSIAALLGRCRPRPLQIMAIPDEFAVVGNQREIWEHYGLTAATLAQKAEELLRSTKASA</sequence>
<dbReference type="Proteomes" id="UP000295008">
    <property type="component" value="Unassembled WGS sequence"/>
</dbReference>
<dbReference type="OrthoDB" id="8732661at2"/>
<comment type="similarity">
    <text evidence="2">Belongs to the transketolase family.</text>
</comment>
<evidence type="ECO:0000259" key="4">
    <source>
        <dbReference type="SMART" id="SM00861"/>
    </source>
</evidence>
<protein>
    <submittedName>
        <fullName evidence="5">Transketolase</fullName>
    </submittedName>
</protein>
<organism evidence="5 6">
    <name type="scientific">Hydrogenispora ethanolica</name>
    <dbReference type="NCBI Taxonomy" id="1082276"/>
    <lineage>
        <taxon>Bacteria</taxon>
        <taxon>Bacillati</taxon>
        <taxon>Bacillota</taxon>
        <taxon>Hydrogenispora</taxon>
    </lineage>
</organism>
<dbReference type="SMART" id="SM00861">
    <property type="entry name" value="Transket_pyr"/>
    <property type="match status" value="1"/>
</dbReference>
<accession>A0A4V2QCM4</accession>
<gene>
    <name evidence="5" type="ORF">EDC14_103526</name>
</gene>
<dbReference type="PANTHER" id="PTHR43825:SF1">
    <property type="entry name" value="TRANSKETOLASE-LIKE PYRIMIDINE-BINDING DOMAIN-CONTAINING PROTEIN"/>
    <property type="match status" value="1"/>
</dbReference>